<sequence length="83" mass="9692">EGQEITTNNWIESWHRTLKQKLLGRERNVRADHLLCLLQGALDNFRVEYFKIRNGLMPPPLSKEDKLRKERAAAVPIEHALSM</sequence>
<dbReference type="AlphaFoldDB" id="A0A9P6MD90"/>
<organism evidence="1 2">
    <name type="scientific">Entomortierella chlamydospora</name>
    <dbReference type="NCBI Taxonomy" id="101097"/>
    <lineage>
        <taxon>Eukaryota</taxon>
        <taxon>Fungi</taxon>
        <taxon>Fungi incertae sedis</taxon>
        <taxon>Mucoromycota</taxon>
        <taxon>Mortierellomycotina</taxon>
        <taxon>Mortierellomycetes</taxon>
        <taxon>Mortierellales</taxon>
        <taxon>Mortierellaceae</taxon>
        <taxon>Entomortierella</taxon>
    </lineage>
</organism>
<evidence type="ECO:0000313" key="1">
    <source>
        <dbReference type="EMBL" id="KAF9993165.1"/>
    </source>
</evidence>
<reference evidence="1" key="1">
    <citation type="journal article" date="2020" name="Fungal Divers.">
        <title>Resolving the Mortierellaceae phylogeny through synthesis of multi-gene phylogenetics and phylogenomics.</title>
        <authorList>
            <person name="Vandepol N."/>
            <person name="Liber J."/>
            <person name="Desiro A."/>
            <person name="Na H."/>
            <person name="Kennedy M."/>
            <person name="Barry K."/>
            <person name="Grigoriev I.V."/>
            <person name="Miller A.N."/>
            <person name="O'Donnell K."/>
            <person name="Stajich J.E."/>
            <person name="Bonito G."/>
        </authorList>
    </citation>
    <scope>NUCLEOTIDE SEQUENCE</scope>
    <source>
        <strain evidence="1">NRRL 2769</strain>
    </source>
</reference>
<evidence type="ECO:0000313" key="2">
    <source>
        <dbReference type="Proteomes" id="UP000703661"/>
    </source>
</evidence>
<proteinExistence type="predicted"/>
<feature type="non-terminal residue" evidence="1">
    <location>
        <position position="1"/>
    </location>
</feature>
<name>A0A9P6MD90_9FUNG</name>
<dbReference type="Proteomes" id="UP000703661">
    <property type="component" value="Unassembled WGS sequence"/>
</dbReference>
<comment type="caution">
    <text evidence="1">The sequence shown here is derived from an EMBL/GenBank/DDBJ whole genome shotgun (WGS) entry which is preliminary data.</text>
</comment>
<keyword evidence="2" id="KW-1185">Reference proteome</keyword>
<protein>
    <submittedName>
        <fullName evidence="1">Uncharacterized protein</fullName>
    </submittedName>
</protein>
<gene>
    <name evidence="1" type="ORF">BGZ80_008253</name>
</gene>
<feature type="non-terminal residue" evidence="1">
    <location>
        <position position="83"/>
    </location>
</feature>
<accession>A0A9P6MD90</accession>
<dbReference type="EMBL" id="JAAAID010004416">
    <property type="protein sequence ID" value="KAF9993165.1"/>
    <property type="molecule type" value="Genomic_DNA"/>
</dbReference>